<reference evidence="3" key="1">
    <citation type="submission" date="2017-06" db="EMBL/GenBank/DDBJ databases">
        <title>FDA dAtabase for Regulatory Grade micrObial Sequences (FDA-ARGOS): Supporting development and validation of Infectious Disease Dx tests.</title>
        <authorList>
            <person name="Goldberg B."/>
            <person name="Campos J."/>
            <person name="Tallon L."/>
            <person name="Sadzewicz L."/>
            <person name="Sengamalay N."/>
            <person name="Ott S."/>
            <person name="Godinez A."/>
            <person name="Nagaraj S."/>
            <person name="Vavikolanu K."/>
            <person name="Nadendla S."/>
            <person name="George J."/>
            <person name="Geyer C."/>
            <person name="Sichtig H."/>
        </authorList>
    </citation>
    <scope>NUCLEOTIDE SEQUENCE [LARGE SCALE GENOMIC DNA]</scope>
    <source>
        <strain evidence="3">FDAARGOS_285</strain>
    </source>
</reference>
<dbReference type="SUPFAM" id="SSF55729">
    <property type="entry name" value="Acyl-CoA N-acyltransferases (Nat)"/>
    <property type="match status" value="1"/>
</dbReference>
<dbReference type="PROSITE" id="PS51186">
    <property type="entry name" value="GNAT"/>
    <property type="match status" value="1"/>
</dbReference>
<organism evidence="2 3">
    <name type="scientific">Mammaliicoccus sciuri</name>
    <name type="common">Staphylococcus sciuri</name>
    <dbReference type="NCBI Taxonomy" id="1296"/>
    <lineage>
        <taxon>Bacteria</taxon>
        <taxon>Bacillati</taxon>
        <taxon>Bacillota</taxon>
        <taxon>Bacilli</taxon>
        <taxon>Bacillales</taxon>
        <taxon>Staphylococcaceae</taxon>
        <taxon>Mammaliicoccus</taxon>
    </lineage>
</organism>
<evidence type="ECO:0000313" key="2">
    <source>
        <dbReference type="EMBL" id="ASE33246.1"/>
    </source>
</evidence>
<dbReference type="Proteomes" id="UP000197058">
    <property type="component" value="Chromosome"/>
</dbReference>
<dbReference type="CDD" id="cd04301">
    <property type="entry name" value="NAT_SF"/>
    <property type="match status" value="1"/>
</dbReference>
<name>A0AAI8DGL6_MAMSC</name>
<dbReference type="InterPro" id="IPR016181">
    <property type="entry name" value="Acyl_CoA_acyltransferase"/>
</dbReference>
<proteinExistence type="predicted"/>
<feature type="domain" description="N-acetyltransferase" evidence="1">
    <location>
        <begin position="1"/>
        <end position="164"/>
    </location>
</feature>
<dbReference type="KEGG" id="sscu:CEP64_01110"/>
<protein>
    <submittedName>
        <fullName evidence="2">N-acetyltransferase</fullName>
    </submittedName>
</protein>
<dbReference type="Gene3D" id="3.40.630.30">
    <property type="match status" value="1"/>
</dbReference>
<gene>
    <name evidence="2" type="ORF">CEP64_01110</name>
</gene>
<dbReference type="GO" id="GO:0016747">
    <property type="term" value="F:acyltransferase activity, transferring groups other than amino-acyl groups"/>
    <property type="evidence" value="ECO:0007669"/>
    <property type="project" value="InterPro"/>
</dbReference>
<accession>A0AAI8DGL6</accession>
<sequence length="167" mass="19676">MEYRMATINDVQGIIKVCSDGYHVTYKDILPEKYITQIIKEFYNEQRVSNEITHIDQYWNGWFVAEDNRQIVGAGGGGFREPHISELYVLYLDPTRKREGIGSCLLNIITEDQIRRGATEQWVSVSKGNHMGIPFYEAKEFKYQYEKPMYTLPENENYISLKYKRQL</sequence>
<dbReference type="AlphaFoldDB" id="A0AAI8DGL6"/>
<evidence type="ECO:0000259" key="1">
    <source>
        <dbReference type="PROSITE" id="PS51186"/>
    </source>
</evidence>
<dbReference type="InterPro" id="IPR000182">
    <property type="entry name" value="GNAT_dom"/>
</dbReference>
<dbReference type="Pfam" id="PF00583">
    <property type="entry name" value="Acetyltransf_1"/>
    <property type="match status" value="1"/>
</dbReference>
<dbReference type="EMBL" id="CP022046">
    <property type="protein sequence ID" value="ASE33246.1"/>
    <property type="molecule type" value="Genomic_DNA"/>
</dbReference>
<evidence type="ECO:0000313" key="3">
    <source>
        <dbReference type="Proteomes" id="UP000197058"/>
    </source>
</evidence>